<sequence>MKRFVITTIRSLGEAVREFTLDADNNELALLTPGAHYRWQMPDGIGARCYSCVMLELPATA</sequence>
<feature type="non-terminal residue" evidence="1">
    <location>
        <position position="61"/>
    </location>
</feature>
<comment type="caution">
    <text evidence="1">The sequence shown here is derived from an EMBL/GenBank/DDBJ whole genome shotgun (WGS) entry which is preliminary data.</text>
</comment>
<dbReference type="Gene3D" id="2.40.30.10">
    <property type="entry name" value="Translation factors"/>
    <property type="match status" value="1"/>
</dbReference>
<dbReference type="Proteomes" id="UP001438292">
    <property type="component" value="Unassembled WGS sequence"/>
</dbReference>
<proteinExistence type="predicted"/>
<protein>
    <submittedName>
        <fullName evidence="1">Uncharacterized protein</fullName>
    </submittedName>
</protein>
<keyword evidence="2" id="KW-1185">Reference proteome</keyword>
<name>A0ABV0HCE0_9NEIS</name>
<reference evidence="1 2" key="1">
    <citation type="submission" date="2024-05" db="EMBL/GenBank/DDBJ databases">
        <authorList>
            <person name="De Oliveira J.P."/>
            <person name="Noriler S.A."/>
            <person name="De Oliveira A.G."/>
            <person name="Sipoli D.S."/>
        </authorList>
    </citation>
    <scope>NUCLEOTIDE SEQUENCE [LARGE SCALE GENOMIC DNA]</scope>
    <source>
        <strain evidence="1 2">LABIM186</strain>
    </source>
</reference>
<gene>
    <name evidence="1" type="ORF">ABH309_25325</name>
</gene>
<dbReference type="EMBL" id="JBDQQU010000450">
    <property type="protein sequence ID" value="MEO3957769.1"/>
    <property type="molecule type" value="Genomic_DNA"/>
</dbReference>
<evidence type="ECO:0000313" key="1">
    <source>
        <dbReference type="EMBL" id="MEO3957769.1"/>
    </source>
</evidence>
<dbReference type="InterPro" id="IPR017938">
    <property type="entry name" value="Riboflavin_synthase-like_b-brl"/>
</dbReference>
<accession>A0ABV0HCE0</accession>
<organism evidence="1 2">
    <name type="scientific">Chromobacterium piscinae</name>
    <dbReference type="NCBI Taxonomy" id="686831"/>
    <lineage>
        <taxon>Bacteria</taxon>
        <taxon>Pseudomonadati</taxon>
        <taxon>Pseudomonadota</taxon>
        <taxon>Betaproteobacteria</taxon>
        <taxon>Neisseriales</taxon>
        <taxon>Chromobacteriaceae</taxon>
        <taxon>Chromobacterium</taxon>
    </lineage>
</organism>
<dbReference type="RefSeq" id="WP_347788218.1">
    <property type="nucleotide sequence ID" value="NZ_JBDQQU010000450.1"/>
</dbReference>
<dbReference type="SUPFAM" id="SSF63380">
    <property type="entry name" value="Riboflavin synthase domain-like"/>
    <property type="match status" value="1"/>
</dbReference>
<evidence type="ECO:0000313" key="2">
    <source>
        <dbReference type="Proteomes" id="UP001438292"/>
    </source>
</evidence>